<protein>
    <recommendedName>
        <fullName evidence="3">Terminase small subunit</fullName>
    </recommendedName>
</protein>
<proteinExistence type="predicted"/>
<dbReference type="OrthoDB" id="8480631at2"/>
<comment type="caution">
    <text evidence="1">The sequence shown here is derived from an EMBL/GenBank/DDBJ whole genome shotgun (WGS) entry which is preliminary data.</text>
</comment>
<evidence type="ECO:0000313" key="1">
    <source>
        <dbReference type="EMBL" id="TDN85383.1"/>
    </source>
</evidence>
<keyword evidence="2" id="KW-1185">Reference proteome</keyword>
<organism evidence="1 2">
    <name type="scientific">Stakelama pacifica</name>
    <dbReference type="NCBI Taxonomy" id="517720"/>
    <lineage>
        <taxon>Bacteria</taxon>
        <taxon>Pseudomonadati</taxon>
        <taxon>Pseudomonadota</taxon>
        <taxon>Alphaproteobacteria</taxon>
        <taxon>Sphingomonadales</taxon>
        <taxon>Sphingomonadaceae</taxon>
        <taxon>Stakelama</taxon>
    </lineage>
</organism>
<evidence type="ECO:0000313" key="2">
    <source>
        <dbReference type="Proteomes" id="UP000295493"/>
    </source>
</evidence>
<accession>A0A4R6FU94</accession>
<gene>
    <name evidence="1" type="ORF">EV664_10289</name>
</gene>
<dbReference type="EMBL" id="SNWD01000002">
    <property type="protein sequence ID" value="TDN85383.1"/>
    <property type="molecule type" value="Genomic_DNA"/>
</dbReference>
<evidence type="ECO:0008006" key="3">
    <source>
        <dbReference type="Google" id="ProtNLM"/>
    </source>
</evidence>
<dbReference type="AlphaFoldDB" id="A0A4R6FU94"/>
<dbReference type="Proteomes" id="UP000295493">
    <property type="component" value="Unassembled WGS sequence"/>
</dbReference>
<name>A0A4R6FU94_9SPHN</name>
<reference evidence="1 2" key="1">
    <citation type="submission" date="2019-03" db="EMBL/GenBank/DDBJ databases">
        <title>Genomic Encyclopedia of Type Strains, Phase IV (KMG-IV): sequencing the most valuable type-strain genomes for metagenomic binning, comparative biology and taxonomic classification.</title>
        <authorList>
            <person name="Goeker M."/>
        </authorList>
    </citation>
    <scope>NUCLEOTIDE SEQUENCE [LARGE SCALE GENOMIC DNA]</scope>
    <source>
        <strain evidence="1 2">DSM 25059</strain>
    </source>
</reference>
<sequence>MVGERVTGQGARRATKGVRRKAVAKARTVSLPVRKACFLEVLRQTGNVSRAAREAGLSSSTVYAHRAKQPKFARDWDAAVAEALDNLEAELVDRATRGVEKPVYYRGEIVGNVRNYSDALAMFILKARRPEIYDRTGGGPAVAGIRGMTQEEAKAEVLRRLDRIAAAQIARGTVIDNDDAGDAGEEA</sequence>
<dbReference type="RefSeq" id="WP_133494334.1">
    <property type="nucleotide sequence ID" value="NZ_SNWD01000002.1"/>
</dbReference>